<name>A0A9P7W2R4_9AGAR</name>
<evidence type="ECO:0000313" key="9">
    <source>
        <dbReference type="Proteomes" id="UP000812287"/>
    </source>
</evidence>
<keyword evidence="2" id="KW-0813">Transport</keyword>
<feature type="transmembrane region" description="Helical" evidence="7">
    <location>
        <begin position="211"/>
        <end position="230"/>
    </location>
</feature>
<evidence type="ECO:0000256" key="5">
    <source>
        <dbReference type="ARBA" id="ARBA00023136"/>
    </source>
</evidence>
<gene>
    <name evidence="8" type="ORF">BT62DRAFT_978263</name>
</gene>
<evidence type="ECO:0000256" key="7">
    <source>
        <dbReference type="SAM" id="Phobius"/>
    </source>
</evidence>
<feature type="transmembrane region" description="Helical" evidence="7">
    <location>
        <begin position="102"/>
        <end position="122"/>
    </location>
</feature>
<dbReference type="GeneID" id="66111633"/>
<keyword evidence="9" id="KW-1185">Reference proteome</keyword>
<reference evidence="8" key="1">
    <citation type="submission" date="2020-11" db="EMBL/GenBank/DDBJ databases">
        <title>Adaptations for nitrogen fixation in a non-lichenized fungal sporocarp promotes dispersal by wood-feeding termites.</title>
        <authorList>
            <consortium name="DOE Joint Genome Institute"/>
            <person name="Koch R.A."/>
            <person name="Yoon G."/>
            <person name="Arayal U."/>
            <person name="Lail K."/>
            <person name="Amirebrahimi M."/>
            <person name="Labutti K."/>
            <person name="Lipzen A."/>
            <person name="Riley R."/>
            <person name="Barry K."/>
            <person name="Henrissat B."/>
            <person name="Grigoriev I.V."/>
            <person name="Herr J.R."/>
            <person name="Aime M.C."/>
        </authorList>
    </citation>
    <scope>NUCLEOTIDE SEQUENCE</scope>
    <source>
        <strain evidence="8">MCA 3950</strain>
    </source>
</reference>
<comment type="caution">
    <text evidence="8">The sequence shown here is derived from an EMBL/GenBank/DDBJ whole genome shotgun (WGS) entry which is preliminary data.</text>
</comment>
<dbReference type="PANTHER" id="PTHR19432:SF91">
    <property type="entry name" value="GENERAL ALPHA-GLUCOSIDE PERMEASE"/>
    <property type="match status" value="1"/>
</dbReference>
<evidence type="ECO:0000256" key="3">
    <source>
        <dbReference type="ARBA" id="ARBA00022692"/>
    </source>
</evidence>
<feature type="transmembrane region" description="Helical" evidence="7">
    <location>
        <begin position="31"/>
        <end position="49"/>
    </location>
</feature>
<evidence type="ECO:0008006" key="10">
    <source>
        <dbReference type="Google" id="ProtNLM"/>
    </source>
</evidence>
<protein>
    <recommendedName>
        <fullName evidence="10">MFS general substrate transporter</fullName>
    </recommendedName>
</protein>
<evidence type="ECO:0000313" key="8">
    <source>
        <dbReference type="EMBL" id="KAG7451509.1"/>
    </source>
</evidence>
<sequence length="674" mass="73551">MTGGSFTTFDRNEASAGRLTGHAYIRGPKHLHLPILTIGFLGIQLFWSVEQSYGSPYLLSLGLSKSAMAMVFVAGPLSGLVVQPLIGVLADGCTSRWGRRRPYMMGGVLICISAMLLLGWTRQVGAWFTSKQSLVVWLGILSIYFIDFSINAVMAVDRALLVDTLPASQQPAANAWAAAMFSLGSVIGFFFGNLDLPSLLPFLGHAELEVFSIIVSFLLLAGHVSMAIFVKEKVLLTIAPGPRGPLIRTFIQQFKTIFTSIRTLPRVIKQICIIQFFTWISWFPLLFYTTLYIGDLHKREYYTSLLLTESVGPSTLELINSTGISRQDDIDALEAESTRLGSRALFFSSILALLSNVLLPFFIVKPRHKPARHVNARYYNTRAQNETDGYTQSPTAAGRLWASWRIPDVIRVHLASLWAVSHVVFAGCMLGTFFTTSVKGATFLITVTGFSWAIVQWAPFALLGEAILTEPTSGAGDAGAIMLTDTRSSNAGVEEVVFEDPEHDSDSDIGSDQKETSRSRLMGNPDASVSRVNISGNRVELYEEEEEEEEEGEDAVLVGRRRSDLEISETGDGVTTEDLSAKAGIILGIHNIFVVVPQFLVTGISSIIFAVFDKDTRVAHDGDASSAKNGAKAASIMNAAAGSNSVVYVFRIGGIAALIAFVLSWRLAKELRHR</sequence>
<evidence type="ECO:0000256" key="4">
    <source>
        <dbReference type="ARBA" id="ARBA00022989"/>
    </source>
</evidence>
<evidence type="ECO:0000256" key="2">
    <source>
        <dbReference type="ARBA" id="ARBA00022448"/>
    </source>
</evidence>
<feature type="transmembrane region" description="Helical" evidence="7">
    <location>
        <begin position="648"/>
        <end position="668"/>
    </location>
</feature>
<dbReference type="EMBL" id="MU250525">
    <property type="protein sequence ID" value="KAG7451509.1"/>
    <property type="molecule type" value="Genomic_DNA"/>
</dbReference>
<dbReference type="RefSeq" id="XP_043045009.1">
    <property type="nucleotide sequence ID" value="XM_043189336.1"/>
</dbReference>
<dbReference type="OrthoDB" id="28755at2759"/>
<dbReference type="Proteomes" id="UP000812287">
    <property type="component" value="Unassembled WGS sequence"/>
</dbReference>
<keyword evidence="4 7" id="KW-1133">Transmembrane helix</keyword>
<organism evidence="8 9">
    <name type="scientific">Guyanagaster necrorhizus</name>
    <dbReference type="NCBI Taxonomy" id="856835"/>
    <lineage>
        <taxon>Eukaryota</taxon>
        <taxon>Fungi</taxon>
        <taxon>Dikarya</taxon>
        <taxon>Basidiomycota</taxon>
        <taxon>Agaricomycotina</taxon>
        <taxon>Agaricomycetes</taxon>
        <taxon>Agaricomycetidae</taxon>
        <taxon>Agaricales</taxon>
        <taxon>Marasmiineae</taxon>
        <taxon>Physalacriaceae</taxon>
        <taxon>Guyanagaster</taxon>
    </lineage>
</organism>
<feature type="transmembrane region" description="Helical" evidence="7">
    <location>
        <begin position="414"/>
        <end position="434"/>
    </location>
</feature>
<feature type="transmembrane region" description="Helical" evidence="7">
    <location>
        <begin position="440"/>
        <end position="463"/>
    </location>
</feature>
<dbReference type="GO" id="GO:0008506">
    <property type="term" value="F:sucrose:proton symporter activity"/>
    <property type="evidence" value="ECO:0007669"/>
    <property type="project" value="TreeGrafter"/>
</dbReference>
<feature type="region of interest" description="Disordered" evidence="6">
    <location>
        <begin position="498"/>
        <end position="529"/>
    </location>
</feature>
<evidence type="ECO:0000256" key="6">
    <source>
        <dbReference type="SAM" id="MobiDB-lite"/>
    </source>
</evidence>
<keyword evidence="3 7" id="KW-0812">Transmembrane</keyword>
<keyword evidence="5 7" id="KW-0472">Membrane</keyword>
<feature type="transmembrane region" description="Helical" evidence="7">
    <location>
        <begin position="271"/>
        <end position="293"/>
    </location>
</feature>
<dbReference type="GO" id="GO:0005886">
    <property type="term" value="C:plasma membrane"/>
    <property type="evidence" value="ECO:0007669"/>
    <property type="project" value="TreeGrafter"/>
</dbReference>
<comment type="subcellular location">
    <subcellularLocation>
        <location evidence="1">Membrane</location>
        <topology evidence="1">Multi-pass membrane protein</topology>
    </subcellularLocation>
</comment>
<dbReference type="AlphaFoldDB" id="A0A9P7W2R4"/>
<dbReference type="SUPFAM" id="SSF103473">
    <property type="entry name" value="MFS general substrate transporter"/>
    <property type="match status" value="1"/>
</dbReference>
<dbReference type="Pfam" id="PF07690">
    <property type="entry name" value="MFS_1"/>
    <property type="match status" value="1"/>
</dbReference>
<evidence type="ECO:0000256" key="1">
    <source>
        <dbReference type="ARBA" id="ARBA00004141"/>
    </source>
</evidence>
<proteinExistence type="predicted"/>
<feature type="transmembrane region" description="Helical" evidence="7">
    <location>
        <begin position="592"/>
        <end position="612"/>
    </location>
</feature>
<accession>A0A9P7W2R4</accession>
<dbReference type="InterPro" id="IPR011701">
    <property type="entry name" value="MFS"/>
</dbReference>
<feature type="transmembrane region" description="Helical" evidence="7">
    <location>
        <begin position="173"/>
        <end position="191"/>
    </location>
</feature>
<dbReference type="Gene3D" id="1.20.1250.20">
    <property type="entry name" value="MFS general substrate transporter like domains"/>
    <property type="match status" value="1"/>
</dbReference>
<feature type="transmembrane region" description="Helical" evidence="7">
    <location>
        <begin position="69"/>
        <end position="90"/>
    </location>
</feature>
<feature type="transmembrane region" description="Helical" evidence="7">
    <location>
        <begin position="344"/>
        <end position="364"/>
    </location>
</feature>
<dbReference type="InterPro" id="IPR036259">
    <property type="entry name" value="MFS_trans_sf"/>
</dbReference>
<dbReference type="PANTHER" id="PTHR19432">
    <property type="entry name" value="SUGAR TRANSPORTER"/>
    <property type="match status" value="1"/>
</dbReference>
<feature type="transmembrane region" description="Helical" evidence="7">
    <location>
        <begin position="134"/>
        <end position="161"/>
    </location>
</feature>
<feature type="compositionally biased region" description="Acidic residues" evidence="6">
    <location>
        <begin position="498"/>
        <end position="509"/>
    </location>
</feature>